<evidence type="ECO:0000313" key="2">
    <source>
        <dbReference type="Proteomes" id="UP000006822"/>
    </source>
</evidence>
<gene>
    <name evidence="1" type="ordered locus">mhp642</name>
</gene>
<dbReference type="KEGG" id="mhy:mhp642"/>
<name>Q5ZZR5_MESH2</name>
<dbReference type="AlphaFoldDB" id="Q5ZZR5"/>
<sequence>MFNIKTKRRPNYGGKWKNCYYNNYNNKRRKIRLINNSHTHNHPFVVHYNLYLLIAKNK</sequence>
<evidence type="ECO:0000313" key="1">
    <source>
        <dbReference type="EMBL" id="AAV27652.1"/>
    </source>
</evidence>
<dbReference type="HOGENOM" id="CLU_2974548_0_0_14"/>
<proteinExistence type="predicted"/>
<protein>
    <submittedName>
        <fullName evidence="1">Uncharacterized protein</fullName>
    </submittedName>
</protein>
<dbReference type="Proteomes" id="UP000006822">
    <property type="component" value="Chromosome"/>
</dbReference>
<reference evidence="1 2" key="1">
    <citation type="journal article" date="2004" name="J. Bacteriol.">
        <title>The genome sequence of Mycoplasma hyopneumoniae strain 232, the agent of swine mycoplasmosis.</title>
        <authorList>
            <person name="Minion F.C."/>
            <person name="Lefkowitz E.J."/>
            <person name="Madsen M.L."/>
            <person name="Cleary B.J."/>
            <person name="Swartzell S.M."/>
            <person name="Mahairas G.G."/>
        </authorList>
    </citation>
    <scope>NUCLEOTIDE SEQUENCE [LARGE SCALE GENOMIC DNA]</scope>
    <source>
        <strain evidence="1 2">232</strain>
    </source>
</reference>
<accession>Q5ZZR5</accession>
<dbReference type="EMBL" id="AE017332">
    <property type="protein sequence ID" value="AAV27652.1"/>
    <property type="molecule type" value="Genomic_DNA"/>
</dbReference>
<organism evidence="1 2">
    <name type="scientific">Mesomycoplasma hyopneumoniae (strain 232)</name>
    <name type="common">Mycoplasma hyopneumoniae</name>
    <dbReference type="NCBI Taxonomy" id="295358"/>
    <lineage>
        <taxon>Bacteria</taxon>
        <taxon>Bacillati</taxon>
        <taxon>Mycoplasmatota</taxon>
        <taxon>Mycoplasmoidales</taxon>
        <taxon>Metamycoplasmataceae</taxon>
        <taxon>Mesomycoplasma</taxon>
    </lineage>
</organism>